<dbReference type="PANTHER" id="PTHR42724:SF1">
    <property type="entry name" value="TETRAACYLDISACCHARIDE 4'-KINASE, MITOCHONDRIAL-RELATED"/>
    <property type="match status" value="1"/>
</dbReference>
<dbReference type="InterPro" id="IPR027417">
    <property type="entry name" value="P-loop_NTPase"/>
</dbReference>
<evidence type="ECO:0000256" key="10">
    <source>
        <dbReference type="ARBA" id="ARBA00022840"/>
    </source>
</evidence>
<evidence type="ECO:0000256" key="11">
    <source>
        <dbReference type="ARBA" id="ARBA00023098"/>
    </source>
</evidence>
<dbReference type="GO" id="GO:0009029">
    <property type="term" value="F:lipid-A 4'-kinase activity"/>
    <property type="evidence" value="ECO:0007669"/>
    <property type="project" value="UniProtKB-UniRule"/>
</dbReference>
<dbReference type="EMBL" id="AP019697">
    <property type="protein sequence ID" value="BBK24324.1"/>
    <property type="molecule type" value="Genomic_DNA"/>
</dbReference>
<keyword evidence="10 13" id="KW-0067">ATP-binding</keyword>
<evidence type="ECO:0000256" key="3">
    <source>
        <dbReference type="ARBA" id="ARBA00012071"/>
    </source>
</evidence>
<reference evidence="15" key="1">
    <citation type="submission" date="2019-05" db="EMBL/GenBank/DDBJ databases">
        <title>Complete genome sequencing of Dialister sp. strain 5BBH33.</title>
        <authorList>
            <person name="Sakamoto M."/>
            <person name="Murakami T."/>
            <person name="Mori H."/>
        </authorList>
    </citation>
    <scope>NUCLEOTIDE SEQUENCE [LARGE SCALE GENOMIC DNA]</scope>
    <source>
        <strain evidence="15">5BBH33</strain>
    </source>
</reference>
<dbReference type="UniPathway" id="UPA00359">
    <property type="reaction ID" value="UER00482"/>
</dbReference>
<keyword evidence="15" id="KW-1185">Reference proteome</keyword>
<comment type="catalytic activity">
    <reaction evidence="13">
        <text>a lipid A disaccharide + ATP = a lipid IVA + ADP + H(+)</text>
        <dbReference type="Rhea" id="RHEA:67840"/>
        <dbReference type="ChEBI" id="CHEBI:15378"/>
        <dbReference type="ChEBI" id="CHEBI:30616"/>
        <dbReference type="ChEBI" id="CHEBI:176343"/>
        <dbReference type="ChEBI" id="CHEBI:176425"/>
        <dbReference type="ChEBI" id="CHEBI:456216"/>
        <dbReference type="EC" id="2.7.1.130"/>
    </reaction>
</comment>
<protein>
    <recommendedName>
        <fullName evidence="4 13">Tetraacyldisaccharide 4'-kinase</fullName>
        <ecNumber evidence="3 13">2.7.1.130</ecNumber>
    </recommendedName>
    <alternativeName>
        <fullName evidence="12 13">Lipid A 4'-kinase</fullName>
    </alternativeName>
</protein>
<dbReference type="Proteomes" id="UP000320585">
    <property type="component" value="Chromosome"/>
</dbReference>
<evidence type="ECO:0000256" key="7">
    <source>
        <dbReference type="ARBA" id="ARBA00022679"/>
    </source>
</evidence>
<dbReference type="HAMAP" id="MF_00409">
    <property type="entry name" value="LpxK"/>
    <property type="match status" value="1"/>
</dbReference>
<keyword evidence="8 13" id="KW-0547">Nucleotide-binding</keyword>
<evidence type="ECO:0000313" key="14">
    <source>
        <dbReference type="EMBL" id="BBK24324.1"/>
    </source>
</evidence>
<evidence type="ECO:0000256" key="4">
    <source>
        <dbReference type="ARBA" id="ARBA00016436"/>
    </source>
</evidence>
<evidence type="ECO:0000256" key="8">
    <source>
        <dbReference type="ARBA" id="ARBA00022741"/>
    </source>
</evidence>
<organism evidence="14 15">
    <name type="scientific">Dialister hominis</name>
    <dbReference type="NCBI Taxonomy" id="2582419"/>
    <lineage>
        <taxon>Bacteria</taxon>
        <taxon>Bacillati</taxon>
        <taxon>Bacillota</taxon>
        <taxon>Negativicutes</taxon>
        <taxon>Veillonellales</taxon>
        <taxon>Veillonellaceae</taxon>
        <taxon>Dialister</taxon>
    </lineage>
</organism>
<dbReference type="KEGG" id="dho:Dia5BBH33_02590"/>
<comment type="similarity">
    <text evidence="13">Belongs to the LpxK family.</text>
</comment>
<keyword evidence="11 13" id="KW-0443">Lipid metabolism</keyword>
<dbReference type="GO" id="GO:0005886">
    <property type="term" value="C:plasma membrane"/>
    <property type="evidence" value="ECO:0007669"/>
    <property type="project" value="TreeGrafter"/>
</dbReference>
<dbReference type="GO" id="GO:0005524">
    <property type="term" value="F:ATP binding"/>
    <property type="evidence" value="ECO:0007669"/>
    <property type="project" value="UniProtKB-UniRule"/>
</dbReference>
<dbReference type="GeneID" id="92715476"/>
<dbReference type="GO" id="GO:0009244">
    <property type="term" value="P:lipopolysaccharide core region biosynthetic process"/>
    <property type="evidence" value="ECO:0007669"/>
    <property type="project" value="TreeGrafter"/>
</dbReference>
<dbReference type="RefSeq" id="WP_143332206.1">
    <property type="nucleotide sequence ID" value="NZ_AP019697.1"/>
</dbReference>
<comment type="pathway">
    <text evidence="2 13">Glycolipid biosynthesis; lipid IV(A) biosynthesis; lipid IV(A) from (3R)-3-hydroxytetradecanoyl-[acyl-carrier-protein] and UDP-N-acetyl-alpha-D-glucosamine: step 6/6.</text>
</comment>
<accession>A0A8D5A3T4</accession>
<sequence>MSLEAYVTNLMKERNPRGFDAAFAGFLSLLEKLYLKGVRKRRARETANAVEAGIPVISVGNVTAGGAGKTPCILMIAELLLKEGKKPAIISRGYKSGLEKKGGVVSDGKSILVSQKEAGDEPYMMALRLPTVPVLVGKDRKVSAKKAVALGADVLLLDDGFQYWGLDRDRDIVLIDCMNPFGYFHALPRGLLREPLTALGRASLFLLTKSDKASDEEKLKIKRVLRHYGRTTPILETAHSPSKIVPYETWRKRIHEGELPAVSGKKAFLVSGIGNPASFAETASEAGLVRTGDMSFPDHHAYTDEDVRKAIKEAERTGADLIAVTEKDAVKLMNLERVRNSKMPFYVLEIEMTIKGHQEEILEEQWEELL</sequence>
<dbReference type="EC" id="2.7.1.130" evidence="3 13"/>
<evidence type="ECO:0000256" key="5">
    <source>
        <dbReference type="ARBA" id="ARBA00022516"/>
    </source>
</evidence>
<dbReference type="OrthoDB" id="9789797at2"/>
<evidence type="ECO:0000256" key="13">
    <source>
        <dbReference type="HAMAP-Rule" id="MF_00409"/>
    </source>
</evidence>
<dbReference type="NCBIfam" id="TIGR00682">
    <property type="entry name" value="lpxK"/>
    <property type="match status" value="1"/>
</dbReference>
<dbReference type="InterPro" id="IPR003758">
    <property type="entry name" value="LpxK"/>
</dbReference>
<dbReference type="SUPFAM" id="SSF52540">
    <property type="entry name" value="P-loop containing nucleoside triphosphate hydrolases"/>
    <property type="match status" value="1"/>
</dbReference>
<dbReference type="GO" id="GO:0009245">
    <property type="term" value="P:lipid A biosynthetic process"/>
    <property type="evidence" value="ECO:0007669"/>
    <property type="project" value="UniProtKB-UniRule"/>
</dbReference>
<gene>
    <name evidence="13 14" type="primary">lpxK</name>
    <name evidence="14" type="ORF">Dia5BBH33_02590</name>
</gene>
<evidence type="ECO:0000256" key="12">
    <source>
        <dbReference type="ARBA" id="ARBA00029757"/>
    </source>
</evidence>
<keyword evidence="9 13" id="KW-0418">Kinase</keyword>
<name>A0A8D5A3T4_9FIRM</name>
<keyword evidence="6 13" id="KW-0441">Lipid A biosynthesis</keyword>
<evidence type="ECO:0000256" key="6">
    <source>
        <dbReference type="ARBA" id="ARBA00022556"/>
    </source>
</evidence>
<feature type="binding site" evidence="13">
    <location>
        <begin position="63"/>
        <end position="70"/>
    </location>
    <ligand>
        <name>ATP</name>
        <dbReference type="ChEBI" id="CHEBI:30616"/>
    </ligand>
</feature>
<evidence type="ECO:0000256" key="1">
    <source>
        <dbReference type="ARBA" id="ARBA00002274"/>
    </source>
</evidence>
<evidence type="ECO:0000256" key="9">
    <source>
        <dbReference type="ARBA" id="ARBA00022777"/>
    </source>
</evidence>
<keyword evidence="5 13" id="KW-0444">Lipid biosynthesis</keyword>
<comment type="function">
    <text evidence="1 13">Transfers the gamma-phosphate of ATP to the 4'-position of a tetraacyldisaccharide 1-phosphate intermediate (termed DS-1-P) to form tetraacyldisaccharide 1,4'-bis-phosphate (lipid IVA).</text>
</comment>
<dbReference type="AlphaFoldDB" id="A0A8D5A3T4"/>
<evidence type="ECO:0000313" key="15">
    <source>
        <dbReference type="Proteomes" id="UP000320585"/>
    </source>
</evidence>
<dbReference type="PANTHER" id="PTHR42724">
    <property type="entry name" value="TETRAACYLDISACCHARIDE 4'-KINASE"/>
    <property type="match status" value="1"/>
</dbReference>
<evidence type="ECO:0000256" key="2">
    <source>
        <dbReference type="ARBA" id="ARBA00004870"/>
    </source>
</evidence>
<proteinExistence type="inferred from homology"/>
<dbReference type="Pfam" id="PF02606">
    <property type="entry name" value="LpxK"/>
    <property type="match status" value="1"/>
</dbReference>
<keyword evidence="7 13" id="KW-0808">Transferase</keyword>